<dbReference type="HOGENOM" id="CLU_1676911_0_0_11"/>
<keyword evidence="3" id="KW-0449">Lipoprotein</keyword>
<organism evidence="3 4">
    <name type="scientific">Streptomyces scabiei (strain 87.22)</name>
    <dbReference type="NCBI Taxonomy" id="680198"/>
    <lineage>
        <taxon>Bacteria</taxon>
        <taxon>Bacillati</taxon>
        <taxon>Actinomycetota</taxon>
        <taxon>Actinomycetes</taxon>
        <taxon>Kitasatosporales</taxon>
        <taxon>Streptomycetaceae</taxon>
        <taxon>Streptomyces</taxon>
    </lineage>
</organism>
<reference evidence="3 4" key="1">
    <citation type="journal article" date="2010" name="Mol. Plant Microbe Interact.">
        <title>Streptomyces scabies 87-22 contains a coronafacic acid-like biosynthetic cluster that contributes to plant-microbe interactions.</title>
        <authorList>
            <person name="Bignell D.R."/>
            <person name="Seipke R.F."/>
            <person name="Huguet-Tapia J.C."/>
            <person name="Chambers A.H."/>
            <person name="Parry R.J."/>
            <person name="Loria R."/>
        </authorList>
    </citation>
    <scope>NUCLEOTIDE SEQUENCE [LARGE SCALE GENOMIC DNA]</scope>
    <source>
        <strain evidence="3 4">87.22</strain>
    </source>
</reference>
<evidence type="ECO:0000313" key="4">
    <source>
        <dbReference type="Proteomes" id="UP000001444"/>
    </source>
</evidence>
<evidence type="ECO:0000256" key="1">
    <source>
        <dbReference type="SAM" id="MobiDB-lite"/>
    </source>
</evidence>
<keyword evidence="2" id="KW-0732">Signal</keyword>
<feature type="region of interest" description="Disordered" evidence="1">
    <location>
        <begin position="23"/>
        <end position="75"/>
    </location>
</feature>
<dbReference type="KEGG" id="scb:SCAB_53441"/>
<protein>
    <submittedName>
        <fullName evidence="3">Putative lipoprotein</fullName>
    </submittedName>
</protein>
<sequence>MRRRLITATFVAAFMAVSGATLASCGTDKEDSSSPAPSEPEKTEEQAVEQRESPQGGREEPETDERSDLASFTIDDRSQAGITNVWVTWTIKNNSSEKSNYSWDWEAIDSSGKRVANSTEFVTDVQPGQTATGESPTVITGADVKLNITEFDRTKAY</sequence>
<feature type="chain" id="PRO_5038462328" evidence="2">
    <location>
        <begin position="24"/>
        <end position="157"/>
    </location>
</feature>
<name>C9YWJ3_STRSW</name>
<proteinExistence type="predicted"/>
<evidence type="ECO:0000313" key="3">
    <source>
        <dbReference type="EMBL" id="CBG72379.1"/>
    </source>
</evidence>
<dbReference type="RefSeq" id="WP_013002958.1">
    <property type="nucleotide sequence ID" value="NC_013929.1"/>
</dbReference>
<keyword evidence="4" id="KW-1185">Reference proteome</keyword>
<evidence type="ECO:0000256" key="2">
    <source>
        <dbReference type="SAM" id="SignalP"/>
    </source>
</evidence>
<feature type="compositionally biased region" description="Basic and acidic residues" evidence="1">
    <location>
        <begin position="39"/>
        <end position="75"/>
    </location>
</feature>
<dbReference type="GeneID" id="24310661"/>
<dbReference type="AlphaFoldDB" id="C9YWJ3"/>
<dbReference type="eggNOG" id="ENOG5031JC2">
    <property type="taxonomic scope" value="Bacteria"/>
</dbReference>
<gene>
    <name evidence="3" type="ordered locus">SCAB_53441</name>
</gene>
<accession>C9YWJ3</accession>
<dbReference type="PROSITE" id="PS51257">
    <property type="entry name" value="PROKAR_LIPOPROTEIN"/>
    <property type="match status" value="1"/>
</dbReference>
<dbReference type="Proteomes" id="UP000001444">
    <property type="component" value="Chromosome"/>
</dbReference>
<dbReference type="EMBL" id="FN554889">
    <property type="protein sequence ID" value="CBG72379.1"/>
    <property type="molecule type" value="Genomic_DNA"/>
</dbReference>
<feature type="signal peptide" evidence="2">
    <location>
        <begin position="1"/>
        <end position="23"/>
    </location>
</feature>